<dbReference type="Proteomes" id="UP000515800">
    <property type="component" value="Chromosome"/>
</dbReference>
<evidence type="ECO:0008006" key="3">
    <source>
        <dbReference type="Google" id="ProtNLM"/>
    </source>
</evidence>
<protein>
    <recommendedName>
        <fullName evidence="3">ImmA/IrrE family metallo-endopeptidase</fullName>
    </recommendedName>
</protein>
<sequence>MTSDLIDYLLTYCINKKIDVKFTNKLDESTPDICYPKHRKIIINKNYNTIISIAFRLAHEMSHILYGDSDAQGVYAFSPLSKKFEERLAHENGIELIARYVYSDTPVENRNYLNFMYEFGLPSSFENTVSDIVKKI</sequence>
<dbReference type="AlphaFoldDB" id="A0A7G9T4M9"/>
<dbReference type="KEGG" id="wdi:H9L19_06650"/>
<evidence type="ECO:0000313" key="1">
    <source>
        <dbReference type="EMBL" id="QNN75054.1"/>
    </source>
</evidence>
<evidence type="ECO:0000313" key="2">
    <source>
        <dbReference type="Proteomes" id="UP000515800"/>
    </source>
</evidence>
<reference evidence="1 2" key="1">
    <citation type="submission" date="2020-08" db="EMBL/GenBank/DDBJ databases">
        <title>Genome sequence of Weissella diestrammenae KACC 16890T.</title>
        <authorList>
            <person name="Hyun D.-W."/>
            <person name="Bae J.-W."/>
        </authorList>
    </citation>
    <scope>NUCLEOTIDE SEQUENCE [LARGE SCALE GENOMIC DNA]</scope>
    <source>
        <strain evidence="1 2">KACC 16890</strain>
    </source>
</reference>
<keyword evidence="2" id="KW-1185">Reference proteome</keyword>
<organism evidence="1 2">
    <name type="scientific">Weissella diestrammenae</name>
    <dbReference type="NCBI Taxonomy" id="1162633"/>
    <lineage>
        <taxon>Bacteria</taxon>
        <taxon>Bacillati</taxon>
        <taxon>Bacillota</taxon>
        <taxon>Bacilli</taxon>
        <taxon>Lactobacillales</taxon>
        <taxon>Lactobacillaceae</taxon>
        <taxon>Weissella</taxon>
    </lineage>
</organism>
<accession>A0A7G9T4M9</accession>
<name>A0A7G9T4M9_9LACO</name>
<dbReference type="EMBL" id="CP060724">
    <property type="protein sequence ID" value="QNN75054.1"/>
    <property type="molecule type" value="Genomic_DNA"/>
</dbReference>
<gene>
    <name evidence="1" type="ORF">H9L19_06650</name>
</gene>
<dbReference type="RefSeq" id="WP_187528889.1">
    <property type="nucleotide sequence ID" value="NZ_CP060724.1"/>
</dbReference>
<proteinExistence type="predicted"/>